<evidence type="ECO:0000259" key="3">
    <source>
        <dbReference type="Pfam" id="PF02563"/>
    </source>
</evidence>
<evidence type="ECO:0000256" key="2">
    <source>
        <dbReference type="SAM" id="Phobius"/>
    </source>
</evidence>
<dbReference type="EMBL" id="DYXT01000039">
    <property type="protein sequence ID" value="HJE39631.1"/>
    <property type="molecule type" value="Genomic_DNA"/>
</dbReference>
<comment type="caution">
    <text evidence="4">The sequence shown here is derived from an EMBL/GenBank/DDBJ whole genome shotgun (WGS) entry which is preliminary data.</text>
</comment>
<dbReference type="AlphaFoldDB" id="A0A921E9Z7"/>
<dbReference type="PANTHER" id="PTHR33619:SF3">
    <property type="entry name" value="POLYSACCHARIDE EXPORT PROTEIN GFCE-RELATED"/>
    <property type="match status" value="1"/>
</dbReference>
<dbReference type="PANTHER" id="PTHR33619">
    <property type="entry name" value="POLYSACCHARIDE EXPORT PROTEIN GFCE-RELATED"/>
    <property type="match status" value="1"/>
</dbReference>
<evidence type="ECO:0000313" key="5">
    <source>
        <dbReference type="Proteomes" id="UP000711407"/>
    </source>
</evidence>
<feature type="domain" description="Polysaccharide export protein N-terminal" evidence="3">
    <location>
        <begin position="25"/>
        <end position="137"/>
    </location>
</feature>
<keyword evidence="2" id="KW-1133">Transmembrane helix</keyword>
<reference evidence="4" key="2">
    <citation type="submission" date="2021-09" db="EMBL/GenBank/DDBJ databases">
        <authorList>
            <person name="Gilroy R."/>
        </authorList>
    </citation>
    <scope>NUCLEOTIDE SEQUENCE</scope>
    <source>
        <strain evidence="4">4100</strain>
    </source>
</reference>
<dbReference type="InterPro" id="IPR049712">
    <property type="entry name" value="Poly_export"/>
</dbReference>
<keyword evidence="1" id="KW-0732">Signal</keyword>
<accession>A0A921E9Z7</accession>
<evidence type="ECO:0000256" key="1">
    <source>
        <dbReference type="ARBA" id="ARBA00022729"/>
    </source>
</evidence>
<sequence>MTACHSREKVLYLQDIVVDTPEVAQAPQYIRIEPGDKLSIIVSSSDPQVASVFNLTSMDRGTALTTQTNGIRSTGNSNRYNNNGFGLYTVNDRGNIDFPVIGELHIAGFTRQEASEFIKKMLIDGKYVTDPVVTVEFANLHFTIIGDTNSATYSISDDQINIIEALAMAGDLNITAERDQIYVIRTENGLRTTTRVDMRTKDIFNSPVFYLKQNDIIYVVPNGKKTGEYSINENQWKNPFIYASAFTTIVGIATLIVSLTK</sequence>
<dbReference type="Gene3D" id="3.10.560.10">
    <property type="entry name" value="Outer membrane lipoprotein wza domain like"/>
    <property type="match status" value="1"/>
</dbReference>
<evidence type="ECO:0000313" key="4">
    <source>
        <dbReference type="EMBL" id="HJE39631.1"/>
    </source>
</evidence>
<keyword evidence="2" id="KW-0472">Membrane</keyword>
<name>A0A921E9Z7_9BACT</name>
<organism evidence="4 5">
    <name type="scientific">Candidatus Amulumruptor caecigallinarius</name>
    <dbReference type="NCBI Taxonomy" id="2109911"/>
    <lineage>
        <taxon>Bacteria</taxon>
        <taxon>Pseudomonadati</taxon>
        <taxon>Bacteroidota</taxon>
        <taxon>Bacteroidia</taxon>
        <taxon>Bacteroidales</taxon>
        <taxon>Muribaculaceae</taxon>
        <taxon>Candidatus Amulumruptor</taxon>
    </lineage>
</organism>
<dbReference type="InterPro" id="IPR003715">
    <property type="entry name" value="Poly_export_N"/>
</dbReference>
<protein>
    <submittedName>
        <fullName evidence="4">Polysaccharide biosynthesis/export family protein</fullName>
    </submittedName>
</protein>
<proteinExistence type="predicted"/>
<gene>
    <name evidence="4" type="ORF">K8V47_07755</name>
</gene>
<dbReference type="Proteomes" id="UP000711407">
    <property type="component" value="Unassembled WGS sequence"/>
</dbReference>
<keyword evidence="2" id="KW-0812">Transmembrane</keyword>
<feature type="transmembrane region" description="Helical" evidence="2">
    <location>
        <begin position="240"/>
        <end position="259"/>
    </location>
</feature>
<reference evidence="4" key="1">
    <citation type="journal article" date="2021" name="PeerJ">
        <title>Extensive microbial diversity within the chicken gut microbiome revealed by metagenomics and culture.</title>
        <authorList>
            <person name="Gilroy R."/>
            <person name="Ravi A."/>
            <person name="Getino M."/>
            <person name="Pursley I."/>
            <person name="Horton D.L."/>
            <person name="Alikhan N.F."/>
            <person name="Baker D."/>
            <person name="Gharbi K."/>
            <person name="Hall N."/>
            <person name="Watson M."/>
            <person name="Adriaenssens E.M."/>
            <person name="Foster-Nyarko E."/>
            <person name="Jarju S."/>
            <person name="Secka A."/>
            <person name="Antonio M."/>
            <person name="Oren A."/>
            <person name="Chaudhuri R.R."/>
            <person name="La Ragione R."/>
            <person name="Hildebrand F."/>
            <person name="Pallen M.J."/>
        </authorList>
    </citation>
    <scope>NUCLEOTIDE SEQUENCE</scope>
    <source>
        <strain evidence="4">4100</strain>
    </source>
</reference>
<dbReference type="GO" id="GO:0015159">
    <property type="term" value="F:polysaccharide transmembrane transporter activity"/>
    <property type="evidence" value="ECO:0007669"/>
    <property type="project" value="InterPro"/>
</dbReference>
<dbReference type="Pfam" id="PF02563">
    <property type="entry name" value="Poly_export"/>
    <property type="match status" value="1"/>
</dbReference>